<name>A0A5B7JEY4_PORTR</name>
<gene>
    <name evidence="1" type="ORF">E2C01_091815</name>
</gene>
<dbReference type="EMBL" id="VSRR010106424">
    <property type="protein sequence ID" value="MPC96551.1"/>
    <property type="molecule type" value="Genomic_DNA"/>
</dbReference>
<proteinExistence type="predicted"/>
<dbReference type="Proteomes" id="UP000324222">
    <property type="component" value="Unassembled WGS sequence"/>
</dbReference>
<reference evidence="1 2" key="1">
    <citation type="submission" date="2019-05" db="EMBL/GenBank/DDBJ databases">
        <title>Another draft genome of Portunus trituberculatus and its Hox gene families provides insights of decapod evolution.</title>
        <authorList>
            <person name="Jeong J.-H."/>
            <person name="Song I."/>
            <person name="Kim S."/>
            <person name="Choi T."/>
            <person name="Kim D."/>
            <person name="Ryu S."/>
            <person name="Kim W."/>
        </authorList>
    </citation>
    <scope>NUCLEOTIDE SEQUENCE [LARGE SCALE GENOMIC DNA]</scope>
    <source>
        <tissue evidence="1">Muscle</tissue>
    </source>
</reference>
<evidence type="ECO:0000313" key="2">
    <source>
        <dbReference type="Proteomes" id="UP000324222"/>
    </source>
</evidence>
<organism evidence="1 2">
    <name type="scientific">Portunus trituberculatus</name>
    <name type="common">Swimming crab</name>
    <name type="synonym">Neptunus trituberculatus</name>
    <dbReference type="NCBI Taxonomy" id="210409"/>
    <lineage>
        <taxon>Eukaryota</taxon>
        <taxon>Metazoa</taxon>
        <taxon>Ecdysozoa</taxon>
        <taxon>Arthropoda</taxon>
        <taxon>Crustacea</taxon>
        <taxon>Multicrustacea</taxon>
        <taxon>Malacostraca</taxon>
        <taxon>Eumalacostraca</taxon>
        <taxon>Eucarida</taxon>
        <taxon>Decapoda</taxon>
        <taxon>Pleocyemata</taxon>
        <taxon>Brachyura</taxon>
        <taxon>Eubrachyura</taxon>
        <taxon>Portunoidea</taxon>
        <taxon>Portunidae</taxon>
        <taxon>Portuninae</taxon>
        <taxon>Portunus</taxon>
    </lineage>
</organism>
<dbReference type="AlphaFoldDB" id="A0A5B7JEY4"/>
<keyword evidence="2" id="KW-1185">Reference proteome</keyword>
<accession>A0A5B7JEY4</accession>
<protein>
    <submittedName>
        <fullName evidence="1">Uncharacterized protein</fullName>
    </submittedName>
</protein>
<sequence length="60" mass="6930">MIFHLDERVALNDTSWVFLPRWFMGRGLRAPVGRVGLQAAGLTHPLFYPCSQYRHRGLFA</sequence>
<evidence type="ECO:0000313" key="1">
    <source>
        <dbReference type="EMBL" id="MPC96551.1"/>
    </source>
</evidence>
<comment type="caution">
    <text evidence="1">The sequence shown here is derived from an EMBL/GenBank/DDBJ whole genome shotgun (WGS) entry which is preliminary data.</text>
</comment>